<feature type="domain" description="DUF4785" evidence="3">
    <location>
        <begin position="318"/>
        <end position="421"/>
    </location>
</feature>
<organism evidence="4 5">
    <name type="scientific">Permianibacter aggregans</name>
    <dbReference type="NCBI Taxonomy" id="1510150"/>
    <lineage>
        <taxon>Bacteria</taxon>
        <taxon>Pseudomonadati</taxon>
        <taxon>Pseudomonadota</taxon>
        <taxon>Gammaproteobacteria</taxon>
        <taxon>Pseudomonadales</taxon>
        <taxon>Pseudomonadaceae</taxon>
        <taxon>Permianibacter</taxon>
    </lineage>
</organism>
<evidence type="ECO:0000259" key="3">
    <source>
        <dbReference type="Pfam" id="PF20943"/>
    </source>
</evidence>
<reference evidence="4 5" key="1">
    <citation type="submission" date="2019-03" db="EMBL/GenBank/DDBJ databases">
        <title>Genomic Encyclopedia of Type Strains, Phase IV (KMG-IV): sequencing the most valuable type-strain genomes for metagenomic binning, comparative biology and taxonomic classification.</title>
        <authorList>
            <person name="Goeker M."/>
        </authorList>
    </citation>
    <scope>NUCLEOTIDE SEQUENCE [LARGE SCALE GENOMIC DNA]</scope>
    <source>
        <strain evidence="4 5">DSM 103792</strain>
    </source>
</reference>
<keyword evidence="5" id="KW-1185">Reference proteome</keyword>
<evidence type="ECO:0000259" key="2">
    <source>
        <dbReference type="Pfam" id="PF16024"/>
    </source>
</evidence>
<feature type="signal peptide" evidence="1">
    <location>
        <begin position="1"/>
        <end position="22"/>
    </location>
</feature>
<dbReference type="OrthoDB" id="5935982at2"/>
<name>A0A4R6URT2_9GAMM</name>
<dbReference type="EMBL" id="SNYM01000003">
    <property type="protein sequence ID" value="TDQ49722.1"/>
    <property type="molecule type" value="Genomic_DNA"/>
</dbReference>
<keyword evidence="1" id="KW-0732">Signal</keyword>
<evidence type="ECO:0000256" key="1">
    <source>
        <dbReference type="SAM" id="SignalP"/>
    </source>
</evidence>
<evidence type="ECO:0000313" key="4">
    <source>
        <dbReference type="EMBL" id="TDQ49722.1"/>
    </source>
</evidence>
<dbReference type="Gene3D" id="2.60.120.1370">
    <property type="match status" value="1"/>
</dbReference>
<dbReference type="Proteomes" id="UP000295375">
    <property type="component" value="Unassembled WGS sequence"/>
</dbReference>
<dbReference type="Gene3D" id="2.60.40.3870">
    <property type="entry name" value="Uncharacterised protein PF16024, DUF4785"/>
    <property type="match status" value="1"/>
</dbReference>
<feature type="chain" id="PRO_5020262265" evidence="1">
    <location>
        <begin position="23"/>
        <end position="432"/>
    </location>
</feature>
<accession>A0A4R6URT2</accession>
<dbReference type="InterPro" id="IPR031979">
    <property type="entry name" value="DUF4785_N"/>
</dbReference>
<proteinExistence type="predicted"/>
<dbReference type="Pfam" id="PF16024">
    <property type="entry name" value="DUF4785_1st"/>
    <property type="match status" value="1"/>
</dbReference>
<gene>
    <name evidence="4" type="ORF">EV696_10391</name>
</gene>
<dbReference type="AlphaFoldDB" id="A0A4R6URT2"/>
<comment type="caution">
    <text evidence="4">The sequence shown here is derived from an EMBL/GenBank/DDBJ whole genome shotgun (WGS) entry which is preliminary data.</text>
</comment>
<feature type="domain" description="DUF4785" evidence="2">
    <location>
        <begin position="57"/>
        <end position="202"/>
    </location>
</feature>
<sequence>MNTMKKIAVTMLTASLSAGVFADIDRQYRMRDLEPTGPRFEQSIERAPLRETARADWQNVSKQRVAVSLPINDYMQSFEQAPAHRFESREYWLQVSGAELQSGITLKTTAPGAVVRVSGIDGLGKAKIIEPSSLKIGVRDQSMKALASASAKMMKAQGNDDPLLTPGALAFKLKNDIGYGALQLQAEKTLDRNAAYLVHVFEPESPFTLNAGQQKTSILAGSVLNADAALQQFDQKSGAQKVSTNAASAELSLLAPDGRRIPLSVQGKSGQWQINEAIDYPLSYAPGLWQLEWKVRGEVNGLSVERHIRTAFAYGAKSAEWQGSFNYRSKPRSNTLFIDVPVTVHQAGRFELRATASQNIDGQLFPVQLLSTAQWLEPGKRTITLQLDKAQLRRQGISGAIQLEQLNLLDQTQMLGLQQRAVGQLISQRLTR</sequence>
<dbReference type="InterPro" id="IPR048295">
    <property type="entry name" value="DUF4785_C"/>
</dbReference>
<evidence type="ECO:0000313" key="5">
    <source>
        <dbReference type="Proteomes" id="UP000295375"/>
    </source>
</evidence>
<protein>
    <submittedName>
        <fullName evidence="4">Uncharacterized protein DUF4785</fullName>
    </submittedName>
</protein>
<dbReference type="Pfam" id="PF20943">
    <property type="entry name" value="DUF4785_3rd"/>
    <property type="match status" value="1"/>
</dbReference>
<dbReference type="RefSeq" id="WP_133588283.1">
    <property type="nucleotide sequence ID" value="NZ_CP037953.1"/>
</dbReference>